<name>A0AA41ZAN9_9SPHN</name>
<evidence type="ECO:0000313" key="3">
    <source>
        <dbReference type="EMBL" id="MCW6533394.1"/>
    </source>
</evidence>
<feature type="chain" id="PRO_5041231739" evidence="1">
    <location>
        <begin position="20"/>
        <end position="408"/>
    </location>
</feature>
<dbReference type="Pfam" id="PF13472">
    <property type="entry name" value="Lipase_GDSL_2"/>
    <property type="match status" value="1"/>
</dbReference>
<accession>A0AA41ZAN9</accession>
<dbReference type="PANTHER" id="PTHR43784">
    <property type="entry name" value="GDSL-LIKE LIPASE/ACYLHYDROLASE, PUTATIVE (AFU_ORTHOLOGUE AFUA_2G00820)-RELATED"/>
    <property type="match status" value="1"/>
</dbReference>
<feature type="domain" description="SGNH hydrolase-type esterase" evidence="2">
    <location>
        <begin position="201"/>
        <end position="397"/>
    </location>
</feature>
<proteinExistence type="predicted"/>
<evidence type="ECO:0000256" key="1">
    <source>
        <dbReference type="SAM" id="SignalP"/>
    </source>
</evidence>
<dbReference type="SUPFAM" id="SSF52266">
    <property type="entry name" value="SGNH hydrolase"/>
    <property type="match status" value="1"/>
</dbReference>
<keyword evidence="3" id="KW-0378">Hydrolase</keyword>
<dbReference type="CDD" id="cd01830">
    <property type="entry name" value="XynE_like"/>
    <property type="match status" value="1"/>
</dbReference>
<protein>
    <submittedName>
        <fullName evidence="3">SGNH/GDSL hydrolase family protein</fullName>
    </submittedName>
</protein>
<dbReference type="InterPro" id="IPR053140">
    <property type="entry name" value="GDSL_Rv0518-like"/>
</dbReference>
<evidence type="ECO:0000313" key="4">
    <source>
        <dbReference type="Proteomes" id="UP001165565"/>
    </source>
</evidence>
<dbReference type="GO" id="GO:0016788">
    <property type="term" value="F:hydrolase activity, acting on ester bonds"/>
    <property type="evidence" value="ECO:0007669"/>
    <property type="project" value="UniProtKB-ARBA"/>
</dbReference>
<sequence length="408" mass="43392">MIRPRMALAALLMLSTVAASPPQTKWVGSWASSQQTPEAQNTLPADDLTDTTLRQVVRLSLGGGRVRILVSNAFGAEPLRIDRVHIARAIAVDSARIDPLSDRAVTFDGMSGVTVPAGASYWSDPVPFDAAPLSVAAVTMYLPQAPSGQTSHPASRATSYLVHGDRVADADLRDAKTVEHWFQLAGVSVEAAGDARAVVTFGDSITDGHGATTNGNDRWPDRLAARLQADAATRAVAVLNHGIGGNRLLNFGLGPSALARLDRDILAQPGVKYLILLEGINDIGTLTRDAPATPAQHDALVARMIGAYRQIITRARAAGIRAYGATILPDGASGYYHPGDLSEADRQAVNRWIRAPGNFDAVIDFDAVMRDPADPRRMRADYDSGDGLHPSPAGYRAMADAIPLELFK</sequence>
<organism evidence="3 4">
    <name type="scientific">Sphingomonas lycopersici</name>
    <dbReference type="NCBI Taxonomy" id="2951807"/>
    <lineage>
        <taxon>Bacteria</taxon>
        <taxon>Pseudomonadati</taxon>
        <taxon>Pseudomonadota</taxon>
        <taxon>Alphaproteobacteria</taxon>
        <taxon>Sphingomonadales</taxon>
        <taxon>Sphingomonadaceae</taxon>
        <taxon>Sphingomonas</taxon>
    </lineage>
</organism>
<gene>
    <name evidence="3" type="ORF">NEE01_01210</name>
</gene>
<dbReference type="InterPro" id="IPR013830">
    <property type="entry name" value="SGNH_hydro"/>
</dbReference>
<keyword evidence="4" id="KW-1185">Reference proteome</keyword>
<comment type="caution">
    <text evidence="3">The sequence shown here is derived from an EMBL/GenBank/DDBJ whole genome shotgun (WGS) entry which is preliminary data.</text>
</comment>
<dbReference type="RefSeq" id="WP_265267428.1">
    <property type="nucleotide sequence ID" value="NZ_JANFAV010000001.1"/>
</dbReference>
<dbReference type="InterPro" id="IPR036514">
    <property type="entry name" value="SGNH_hydro_sf"/>
</dbReference>
<dbReference type="PANTHER" id="PTHR43784:SF2">
    <property type="entry name" value="GDSL-LIKE LIPASE_ACYLHYDROLASE, PUTATIVE (AFU_ORTHOLOGUE AFUA_2G00820)-RELATED"/>
    <property type="match status" value="1"/>
</dbReference>
<reference evidence="3" key="1">
    <citation type="submission" date="2022-06" db="EMBL/GenBank/DDBJ databases">
        <title>Sphingomonas sp. nov. isolated from rhizosphere soil of tomato.</title>
        <authorList>
            <person name="Dong H."/>
            <person name="Gao R."/>
        </authorList>
    </citation>
    <scope>NUCLEOTIDE SEQUENCE</scope>
    <source>
        <strain evidence="3">MMSM24</strain>
    </source>
</reference>
<dbReference type="EMBL" id="JANFAV010000001">
    <property type="protein sequence ID" value="MCW6533394.1"/>
    <property type="molecule type" value="Genomic_DNA"/>
</dbReference>
<dbReference type="Proteomes" id="UP001165565">
    <property type="component" value="Unassembled WGS sequence"/>
</dbReference>
<feature type="signal peptide" evidence="1">
    <location>
        <begin position="1"/>
        <end position="19"/>
    </location>
</feature>
<dbReference type="AlphaFoldDB" id="A0AA41ZAN9"/>
<dbReference type="Gene3D" id="3.40.50.1110">
    <property type="entry name" value="SGNH hydrolase"/>
    <property type="match status" value="1"/>
</dbReference>
<keyword evidence="1" id="KW-0732">Signal</keyword>
<evidence type="ECO:0000259" key="2">
    <source>
        <dbReference type="Pfam" id="PF13472"/>
    </source>
</evidence>